<dbReference type="InterPro" id="IPR001030">
    <property type="entry name" value="Acoase/IPM_deHydtase_lsu_aba"/>
</dbReference>
<gene>
    <name evidence="5" type="ORF">METZ01_LOCUS474970</name>
</gene>
<dbReference type="AlphaFoldDB" id="A0A383BPH4"/>
<evidence type="ECO:0000259" key="4">
    <source>
        <dbReference type="Pfam" id="PF00330"/>
    </source>
</evidence>
<dbReference type="SUPFAM" id="SSF53732">
    <property type="entry name" value="Aconitase iron-sulfur domain"/>
    <property type="match status" value="1"/>
</dbReference>
<dbReference type="InterPro" id="IPR015931">
    <property type="entry name" value="Acnase/IPM_dHydase_lsu_aba_1/3"/>
</dbReference>
<name>A0A383BPH4_9ZZZZ</name>
<dbReference type="GO" id="GO:0005829">
    <property type="term" value="C:cytosol"/>
    <property type="evidence" value="ECO:0007669"/>
    <property type="project" value="TreeGrafter"/>
</dbReference>
<dbReference type="PANTHER" id="PTHR43160:SF3">
    <property type="entry name" value="ACONITATE HYDRATASE, MITOCHONDRIAL"/>
    <property type="match status" value="1"/>
</dbReference>
<keyword evidence="3" id="KW-0411">Iron-sulfur</keyword>
<dbReference type="EMBL" id="UINC01202353">
    <property type="protein sequence ID" value="SVE22116.1"/>
    <property type="molecule type" value="Genomic_DNA"/>
</dbReference>
<protein>
    <recommendedName>
        <fullName evidence="4">Aconitase/3-isopropylmalate dehydratase large subunit alpha/beta/alpha domain-containing protein</fullName>
    </recommendedName>
</protein>
<sequence length="157" mass="17801">MTFNIDLIKKYYQDFPGKIDKLRGLRNRPLTFTEKILFTHLSGNFRDFQKGKDYAEFSIDRVAMQDATAQMALLQFMISGRDKVAVPSTVHCDHLILAKMGAEHDINSAQKTNSEVYDFLRSVSDKYGIGFWKPGAGIIHQILLENYAFPGGMMIGT</sequence>
<dbReference type="PANTHER" id="PTHR43160">
    <property type="entry name" value="ACONITATE HYDRATASE B"/>
    <property type="match status" value="1"/>
</dbReference>
<evidence type="ECO:0000256" key="1">
    <source>
        <dbReference type="ARBA" id="ARBA00022723"/>
    </source>
</evidence>
<keyword evidence="2" id="KW-0408">Iron</keyword>
<dbReference type="Pfam" id="PF00330">
    <property type="entry name" value="Aconitase"/>
    <property type="match status" value="1"/>
</dbReference>
<dbReference type="InterPro" id="IPR036008">
    <property type="entry name" value="Aconitase_4Fe-4S_dom"/>
</dbReference>
<dbReference type="GO" id="GO:0003994">
    <property type="term" value="F:aconitate hydratase activity"/>
    <property type="evidence" value="ECO:0007669"/>
    <property type="project" value="TreeGrafter"/>
</dbReference>
<evidence type="ECO:0000256" key="3">
    <source>
        <dbReference type="ARBA" id="ARBA00023014"/>
    </source>
</evidence>
<evidence type="ECO:0000313" key="5">
    <source>
        <dbReference type="EMBL" id="SVE22116.1"/>
    </source>
</evidence>
<dbReference type="GO" id="GO:0006099">
    <property type="term" value="P:tricarboxylic acid cycle"/>
    <property type="evidence" value="ECO:0007669"/>
    <property type="project" value="TreeGrafter"/>
</dbReference>
<evidence type="ECO:0000256" key="2">
    <source>
        <dbReference type="ARBA" id="ARBA00023004"/>
    </source>
</evidence>
<dbReference type="GO" id="GO:0046872">
    <property type="term" value="F:metal ion binding"/>
    <property type="evidence" value="ECO:0007669"/>
    <property type="project" value="UniProtKB-KW"/>
</dbReference>
<reference evidence="5" key="1">
    <citation type="submission" date="2018-05" db="EMBL/GenBank/DDBJ databases">
        <authorList>
            <person name="Lanie J.A."/>
            <person name="Ng W.-L."/>
            <person name="Kazmierczak K.M."/>
            <person name="Andrzejewski T.M."/>
            <person name="Davidsen T.M."/>
            <person name="Wayne K.J."/>
            <person name="Tettelin H."/>
            <person name="Glass J.I."/>
            <person name="Rusch D."/>
            <person name="Podicherti R."/>
            <person name="Tsui H.-C.T."/>
            <person name="Winkler M.E."/>
        </authorList>
    </citation>
    <scope>NUCLEOTIDE SEQUENCE</scope>
</reference>
<dbReference type="GO" id="GO:0051539">
    <property type="term" value="F:4 iron, 4 sulfur cluster binding"/>
    <property type="evidence" value="ECO:0007669"/>
    <property type="project" value="TreeGrafter"/>
</dbReference>
<feature type="domain" description="Aconitase/3-isopropylmalate dehydratase large subunit alpha/beta/alpha" evidence="4">
    <location>
        <begin position="34"/>
        <end position="157"/>
    </location>
</feature>
<organism evidence="5">
    <name type="scientific">marine metagenome</name>
    <dbReference type="NCBI Taxonomy" id="408172"/>
    <lineage>
        <taxon>unclassified sequences</taxon>
        <taxon>metagenomes</taxon>
        <taxon>ecological metagenomes</taxon>
    </lineage>
</organism>
<keyword evidence="1" id="KW-0479">Metal-binding</keyword>
<accession>A0A383BPH4</accession>
<proteinExistence type="predicted"/>
<dbReference type="Gene3D" id="3.30.499.10">
    <property type="entry name" value="Aconitase, domain 3"/>
    <property type="match status" value="1"/>
</dbReference>
<dbReference type="InterPro" id="IPR050926">
    <property type="entry name" value="Aconitase/IPM_isomerase"/>
</dbReference>
<feature type="non-terminal residue" evidence="5">
    <location>
        <position position="157"/>
    </location>
</feature>